<keyword evidence="2" id="KW-0378">Hydrolase</keyword>
<reference evidence="6 7" key="1">
    <citation type="submission" date="2014-06" db="EMBL/GenBank/DDBJ databases">
        <title>Rhizobium pelagicum/R2-400B4.</title>
        <authorList>
            <person name="Kimes N.E."/>
            <person name="Lopez-Perez M."/>
        </authorList>
    </citation>
    <scope>NUCLEOTIDE SEQUENCE [LARGE SCALE GENOMIC DNA]</scope>
    <source>
        <strain evidence="6 7">R2-400B4</strain>
    </source>
</reference>
<dbReference type="Gene3D" id="3.40.50.300">
    <property type="entry name" value="P-loop containing nucleotide triphosphate hydrolases"/>
    <property type="match status" value="2"/>
</dbReference>
<comment type="caution">
    <text evidence="6">The sequence shown here is derived from an EMBL/GenBank/DDBJ whole genome shotgun (WGS) entry which is preliminary data.</text>
</comment>
<dbReference type="GO" id="GO:0005524">
    <property type="term" value="F:ATP binding"/>
    <property type="evidence" value="ECO:0007669"/>
    <property type="project" value="UniProtKB-KW"/>
</dbReference>
<dbReference type="InterPro" id="IPR000212">
    <property type="entry name" value="DNA_helicase_UvrD/REP"/>
</dbReference>
<proteinExistence type="predicted"/>
<dbReference type="Pfam" id="PF13245">
    <property type="entry name" value="AAA_19"/>
    <property type="match status" value="1"/>
</dbReference>
<evidence type="ECO:0000313" key="6">
    <source>
        <dbReference type="EMBL" id="KEQ05600.1"/>
    </source>
</evidence>
<keyword evidence="4" id="KW-0067">ATP-binding</keyword>
<dbReference type="GO" id="GO:0003677">
    <property type="term" value="F:DNA binding"/>
    <property type="evidence" value="ECO:0007669"/>
    <property type="project" value="InterPro"/>
</dbReference>
<feature type="domain" description="UvrD-like helicase C-terminal" evidence="5">
    <location>
        <begin position="392"/>
        <end position="466"/>
    </location>
</feature>
<evidence type="ECO:0000256" key="4">
    <source>
        <dbReference type="ARBA" id="ARBA00022840"/>
    </source>
</evidence>
<keyword evidence="3" id="KW-0347">Helicase</keyword>
<organism evidence="6 7">
    <name type="scientific">Pseudorhizobium pelagicum</name>
    <dbReference type="NCBI Taxonomy" id="1509405"/>
    <lineage>
        <taxon>Bacteria</taxon>
        <taxon>Pseudomonadati</taxon>
        <taxon>Pseudomonadota</taxon>
        <taxon>Alphaproteobacteria</taxon>
        <taxon>Hyphomicrobiales</taxon>
        <taxon>Rhizobiaceae</taxon>
        <taxon>Rhizobium/Agrobacterium group</taxon>
        <taxon>Pseudorhizobium</taxon>
    </lineage>
</organism>
<evidence type="ECO:0000259" key="5">
    <source>
        <dbReference type="Pfam" id="PF13361"/>
    </source>
</evidence>
<name>A0A922TAE6_9HYPH</name>
<dbReference type="Proteomes" id="UP000052167">
    <property type="component" value="Unassembled WGS sequence"/>
</dbReference>
<dbReference type="GO" id="GO:0000724">
    <property type="term" value="P:double-strand break repair via homologous recombination"/>
    <property type="evidence" value="ECO:0007669"/>
    <property type="project" value="TreeGrafter"/>
</dbReference>
<dbReference type="GO" id="GO:0031297">
    <property type="term" value="P:replication fork processing"/>
    <property type="evidence" value="ECO:0007669"/>
    <property type="project" value="TreeGrafter"/>
</dbReference>
<dbReference type="SUPFAM" id="SSF52540">
    <property type="entry name" value="P-loop containing nucleoside triphosphate hydrolases"/>
    <property type="match status" value="1"/>
</dbReference>
<sequence length="475" mass="53198">MNFTTEQQAVIDYVKQDDKEPLVLIDSVAGSGKTTVLKGIADAVGGKNSLYLAYNKAIATESKRKFPKNVNCRTTHSLAYGATVRSMGLSVGFFGPRDVKEKMPYKQKHLLAEDIRRFCLSSHLSYDEFAEEIGAENADLANKYLNLMSTGAIDCTHDFYLKMFHMLLASDDIECPTYDLVMLDEAGDLNEVTLEIFMLLPAKLKVAVGDPHQNIYTFNHTINCFEKLEGMGKTFKLPKSFRVPKSIAAPVEQFCKTYLNPDMMFEGIEDNPDAAIKTRGYISRTNSALVNKIIELNAEQTPYGLVRKAQEIFKLPLMVAGLKYQGKIYDPAYTHVQKDVDDWTENVDNIKRTQPTLYGYLRSIYEDDIALINAINIVAQHGKNAIFEAYAEAKNHESKKQDLLLLTAHSSKGLEFDQVVLAPDMNASIDAAKAQVLEDPETVLSAQDRESLNLYYVACTRALVKLTNANHLRKA</sequence>
<dbReference type="RefSeq" id="WP_037189796.1">
    <property type="nucleotide sequence ID" value="NZ_JOKJ01000019.1"/>
</dbReference>
<keyword evidence="7" id="KW-1185">Reference proteome</keyword>
<dbReference type="Pfam" id="PF13361">
    <property type="entry name" value="UvrD_C"/>
    <property type="match status" value="1"/>
</dbReference>
<dbReference type="GO" id="GO:0016787">
    <property type="term" value="F:hydrolase activity"/>
    <property type="evidence" value="ECO:0007669"/>
    <property type="project" value="UniProtKB-KW"/>
</dbReference>
<dbReference type="AlphaFoldDB" id="A0A922TAE6"/>
<dbReference type="PANTHER" id="PTHR11070">
    <property type="entry name" value="UVRD / RECB / PCRA DNA HELICASE FAMILY MEMBER"/>
    <property type="match status" value="1"/>
</dbReference>
<keyword evidence="1" id="KW-0547">Nucleotide-binding</keyword>
<gene>
    <name evidence="6" type="ORF">GV68_08710</name>
</gene>
<dbReference type="GO" id="GO:0043138">
    <property type="term" value="F:3'-5' DNA helicase activity"/>
    <property type="evidence" value="ECO:0007669"/>
    <property type="project" value="TreeGrafter"/>
</dbReference>
<dbReference type="PANTHER" id="PTHR11070:SF30">
    <property type="entry name" value="F-BOX DNA HELICASE 1"/>
    <property type="match status" value="1"/>
</dbReference>
<dbReference type="InterPro" id="IPR014017">
    <property type="entry name" value="DNA_helicase_UvrD-like_C"/>
</dbReference>
<dbReference type="InterPro" id="IPR027417">
    <property type="entry name" value="P-loop_NTPase"/>
</dbReference>
<evidence type="ECO:0000256" key="1">
    <source>
        <dbReference type="ARBA" id="ARBA00022741"/>
    </source>
</evidence>
<evidence type="ECO:0000313" key="7">
    <source>
        <dbReference type="Proteomes" id="UP000052167"/>
    </source>
</evidence>
<evidence type="ECO:0000256" key="2">
    <source>
        <dbReference type="ARBA" id="ARBA00022801"/>
    </source>
</evidence>
<protein>
    <recommendedName>
        <fullName evidence="5">UvrD-like helicase C-terminal domain-containing protein</fullName>
    </recommendedName>
</protein>
<dbReference type="EMBL" id="JOKJ01000019">
    <property type="protein sequence ID" value="KEQ05600.1"/>
    <property type="molecule type" value="Genomic_DNA"/>
</dbReference>
<accession>A0A922TAE6</accession>
<evidence type="ECO:0000256" key="3">
    <source>
        <dbReference type="ARBA" id="ARBA00022806"/>
    </source>
</evidence>
<dbReference type="OrthoDB" id="9810135at2"/>